<evidence type="ECO:0000313" key="3">
    <source>
        <dbReference type="Proteomes" id="UP000003891"/>
    </source>
</evidence>
<proteinExistence type="predicted"/>
<name>G4HD55_9BACL</name>
<dbReference type="Proteomes" id="UP000003891">
    <property type="component" value="Unassembled WGS sequence"/>
</dbReference>
<dbReference type="RefSeq" id="WP_007129081.1">
    <property type="nucleotide sequence ID" value="NZ_AGIP01000003.1"/>
</dbReference>
<gene>
    <name evidence="2" type="ORF">PaelaDRAFT_1908</name>
</gene>
<dbReference type="eggNOG" id="ENOG503079Y">
    <property type="taxonomic scope" value="Bacteria"/>
</dbReference>
<reference evidence="2 3" key="1">
    <citation type="submission" date="2011-09" db="EMBL/GenBank/DDBJ databases">
        <title>The draft genome of Paenibacillus lactis 154.</title>
        <authorList>
            <consortium name="US DOE Joint Genome Institute (JGI-PGF)"/>
            <person name="Lucas S."/>
            <person name="Han J."/>
            <person name="Lapidus A."/>
            <person name="Cheng J.-F."/>
            <person name="Goodwin L."/>
            <person name="Pitluck S."/>
            <person name="Peters L."/>
            <person name="Land M.L."/>
            <person name="Hauser L."/>
            <person name="Siebers A."/>
            <person name="Thelen M."/>
            <person name="Hugenholtz P."/>
            <person name="Allgaier M."/>
            <person name="Woyke T.J."/>
        </authorList>
    </citation>
    <scope>NUCLEOTIDE SEQUENCE [LARGE SCALE GENOMIC DNA]</scope>
    <source>
        <strain evidence="2 3">154</strain>
    </source>
</reference>
<sequence>MKRKRYVISLIILFVIAYVSVGAWISHDTKIILVKAMSGAADYKDYMNTTTYQKINPATRVMTTKPYEYDKKFHDVGFVLPLHFFYRSKAYVNQFYSNEDFGFREPVRLSLKLKSGKWYATDVYIKP</sequence>
<feature type="transmembrane region" description="Helical" evidence="1">
    <location>
        <begin position="7"/>
        <end position="25"/>
    </location>
</feature>
<keyword evidence="1" id="KW-1133">Transmembrane helix</keyword>
<dbReference type="AlphaFoldDB" id="G4HD55"/>
<accession>G4HD55</accession>
<protein>
    <submittedName>
        <fullName evidence="2">Uncharacterized protein</fullName>
    </submittedName>
</protein>
<keyword evidence="1" id="KW-0812">Transmembrane</keyword>
<dbReference type="OrthoDB" id="2620474at2"/>
<organism evidence="2 3">
    <name type="scientific">Paenibacillus lactis 154</name>
    <dbReference type="NCBI Taxonomy" id="743719"/>
    <lineage>
        <taxon>Bacteria</taxon>
        <taxon>Bacillati</taxon>
        <taxon>Bacillota</taxon>
        <taxon>Bacilli</taxon>
        <taxon>Bacillales</taxon>
        <taxon>Paenibacillaceae</taxon>
        <taxon>Paenibacillus</taxon>
    </lineage>
</organism>
<evidence type="ECO:0000313" key="2">
    <source>
        <dbReference type="EMBL" id="EHB65981.1"/>
    </source>
</evidence>
<evidence type="ECO:0000256" key="1">
    <source>
        <dbReference type="SAM" id="Phobius"/>
    </source>
</evidence>
<keyword evidence="1" id="KW-0472">Membrane</keyword>
<dbReference type="EMBL" id="AGIP01000003">
    <property type="protein sequence ID" value="EHB65981.1"/>
    <property type="molecule type" value="Genomic_DNA"/>
</dbReference>